<organism evidence="2 3">
    <name type="scientific">Zostera marina</name>
    <name type="common">Eelgrass</name>
    <dbReference type="NCBI Taxonomy" id="29655"/>
    <lineage>
        <taxon>Eukaryota</taxon>
        <taxon>Viridiplantae</taxon>
        <taxon>Streptophyta</taxon>
        <taxon>Embryophyta</taxon>
        <taxon>Tracheophyta</taxon>
        <taxon>Spermatophyta</taxon>
        <taxon>Magnoliopsida</taxon>
        <taxon>Liliopsida</taxon>
        <taxon>Zosteraceae</taxon>
        <taxon>Zostera</taxon>
    </lineage>
</organism>
<protein>
    <submittedName>
        <fullName evidence="2">Methyl esterase 1</fullName>
    </submittedName>
</protein>
<keyword evidence="3" id="KW-1185">Reference proteome</keyword>
<dbReference type="GO" id="GO:0080030">
    <property type="term" value="F:methyl indole-3-acetate esterase activity"/>
    <property type="evidence" value="ECO:0000318"/>
    <property type="project" value="GO_Central"/>
</dbReference>
<dbReference type="Gene3D" id="3.40.50.1820">
    <property type="entry name" value="alpha/beta hydrolase"/>
    <property type="match status" value="1"/>
</dbReference>
<dbReference type="PANTHER" id="PTHR10992">
    <property type="entry name" value="METHYLESTERASE FAMILY MEMBER"/>
    <property type="match status" value="1"/>
</dbReference>
<evidence type="ECO:0000313" key="2">
    <source>
        <dbReference type="EMBL" id="KMZ68680.1"/>
    </source>
</evidence>
<dbReference type="STRING" id="29655.A0A0K9PKC4"/>
<dbReference type="InterPro" id="IPR029058">
    <property type="entry name" value="AB_hydrolase_fold"/>
</dbReference>
<dbReference type="AlphaFoldDB" id="A0A0K9PKC4"/>
<proteinExistence type="predicted"/>
<name>A0A0K9PKC4_ZOSMR</name>
<accession>A0A0K9PKC4</accession>
<dbReference type="InterPro" id="IPR000073">
    <property type="entry name" value="AB_hydrolase_1"/>
</dbReference>
<dbReference type="EMBL" id="LFYR01000815">
    <property type="protein sequence ID" value="KMZ68680.1"/>
    <property type="molecule type" value="Genomic_DNA"/>
</dbReference>
<dbReference type="Pfam" id="PF12697">
    <property type="entry name" value="Abhydrolase_6"/>
    <property type="match status" value="1"/>
</dbReference>
<dbReference type="PANTHER" id="PTHR10992:SF943">
    <property type="entry name" value="METHYLESTERASE 10"/>
    <property type="match status" value="1"/>
</dbReference>
<dbReference type="InterPro" id="IPR045889">
    <property type="entry name" value="MES/HNL"/>
</dbReference>
<dbReference type="GO" id="GO:0009696">
    <property type="term" value="P:salicylic acid metabolic process"/>
    <property type="evidence" value="ECO:0000318"/>
    <property type="project" value="GO_Central"/>
</dbReference>
<dbReference type="SUPFAM" id="SSF53474">
    <property type="entry name" value="alpha/beta-Hydrolases"/>
    <property type="match status" value="1"/>
</dbReference>
<sequence length="257" mass="28810">MEEEEAKKKHFVLVHGVCHGAWCWYRVITLLESGGHRVTALDLSACGIDSRSLDDVSTFAEYSRPLMDFMSSLSEGEKIILVGHSFGGVSVSLAMESFPEKIKAAVFLAAFMPHPDFPPSHVIQEHSKSGEGWLLDSQLDSKTGTMLFGPKCQSSNLYQCTPLEDRTLARMLIRTGNFFVEDLSNMDPFSKDKFGCVKRFFIICKEDKAINEQFQRWMIGNNPVDGVKEIDGADHMGMLSKPLQLYKCLLEISQDTV</sequence>
<reference evidence="3" key="1">
    <citation type="journal article" date="2016" name="Nature">
        <title>The genome of the seagrass Zostera marina reveals angiosperm adaptation to the sea.</title>
        <authorList>
            <person name="Olsen J.L."/>
            <person name="Rouze P."/>
            <person name="Verhelst B."/>
            <person name="Lin Y.-C."/>
            <person name="Bayer T."/>
            <person name="Collen J."/>
            <person name="Dattolo E."/>
            <person name="De Paoli E."/>
            <person name="Dittami S."/>
            <person name="Maumus F."/>
            <person name="Michel G."/>
            <person name="Kersting A."/>
            <person name="Lauritano C."/>
            <person name="Lohaus R."/>
            <person name="Toepel M."/>
            <person name="Tonon T."/>
            <person name="Vanneste K."/>
            <person name="Amirebrahimi M."/>
            <person name="Brakel J."/>
            <person name="Bostroem C."/>
            <person name="Chovatia M."/>
            <person name="Grimwood J."/>
            <person name="Jenkins J.W."/>
            <person name="Jueterbock A."/>
            <person name="Mraz A."/>
            <person name="Stam W.T."/>
            <person name="Tice H."/>
            <person name="Bornberg-Bauer E."/>
            <person name="Green P.J."/>
            <person name="Pearson G.A."/>
            <person name="Procaccini G."/>
            <person name="Duarte C.M."/>
            <person name="Schmutz J."/>
            <person name="Reusch T.B.H."/>
            <person name="Van de Peer Y."/>
        </authorList>
    </citation>
    <scope>NUCLEOTIDE SEQUENCE [LARGE SCALE GENOMIC DNA]</scope>
    <source>
        <strain evidence="3">cv. Finnish</strain>
    </source>
</reference>
<gene>
    <name evidence="2" type="ORF">ZOSMA_2314G00030</name>
</gene>
<dbReference type="OMA" id="QRAMIAG"/>
<evidence type="ECO:0000259" key="1">
    <source>
        <dbReference type="Pfam" id="PF12697"/>
    </source>
</evidence>
<dbReference type="FunFam" id="3.40.50.1820:FF:000051">
    <property type="entry name" value="(S)-hydroxynitrile lyase"/>
    <property type="match status" value="1"/>
</dbReference>
<dbReference type="GO" id="GO:0009694">
    <property type="term" value="P:jasmonic acid metabolic process"/>
    <property type="evidence" value="ECO:0000318"/>
    <property type="project" value="GO_Central"/>
</dbReference>
<comment type="caution">
    <text evidence="2">The sequence shown here is derived from an EMBL/GenBank/DDBJ whole genome shotgun (WGS) entry which is preliminary data.</text>
</comment>
<dbReference type="OrthoDB" id="408373at2759"/>
<dbReference type="Proteomes" id="UP000036987">
    <property type="component" value="Unassembled WGS sequence"/>
</dbReference>
<feature type="domain" description="AB hydrolase-1" evidence="1">
    <location>
        <begin position="11"/>
        <end position="244"/>
    </location>
</feature>
<evidence type="ECO:0000313" key="3">
    <source>
        <dbReference type="Proteomes" id="UP000036987"/>
    </source>
</evidence>
<dbReference type="GO" id="GO:0080031">
    <property type="term" value="F:methyl salicylate esterase activity"/>
    <property type="evidence" value="ECO:0000318"/>
    <property type="project" value="GO_Central"/>
</dbReference>
<dbReference type="GO" id="GO:0080032">
    <property type="term" value="F:methyl jasmonate esterase activity"/>
    <property type="evidence" value="ECO:0000318"/>
    <property type="project" value="GO_Central"/>
</dbReference>